<feature type="domain" description="DUF434" evidence="1">
    <location>
        <begin position="24"/>
        <end position="77"/>
    </location>
</feature>
<sequence>MPTRNRGPHPNDARLFGEKYHPALRAATDDLCWLLGRGYGADSALQLVGNRYRLNKRQRMAVGRSSASAEAVARRKGRQVLLSELAGRRVAIDGFNLLILLESAFGGGLVLQGRDGTYRDLAGVHGTYKNVQHTVPALKLVGEALREASEVVWYFDAPVSNSGRLKTMLRELSEAEGYGWEILLVNNPDKELIALPDEVVVVSSDSWILDDGGSWCNLGRELLGEGKGLEL</sequence>
<dbReference type="InParanoid" id="A0A1H9C231"/>
<organism evidence="3 4">
    <name type="scientific">Neolewinella agarilytica</name>
    <dbReference type="NCBI Taxonomy" id="478744"/>
    <lineage>
        <taxon>Bacteria</taxon>
        <taxon>Pseudomonadati</taxon>
        <taxon>Bacteroidota</taxon>
        <taxon>Saprospiria</taxon>
        <taxon>Saprospirales</taxon>
        <taxon>Lewinellaceae</taxon>
        <taxon>Neolewinella</taxon>
    </lineage>
</organism>
<dbReference type="InterPro" id="IPR041652">
    <property type="entry name" value="DUF5616"/>
</dbReference>
<evidence type="ECO:0000313" key="4">
    <source>
        <dbReference type="Proteomes" id="UP000199021"/>
    </source>
</evidence>
<evidence type="ECO:0008006" key="5">
    <source>
        <dbReference type="Google" id="ProtNLM"/>
    </source>
</evidence>
<accession>A0A1H9C231</accession>
<dbReference type="Pfam" id="PF18481">
    <property type="entry name" value="DUF5616"/>
    <property type="match status" value="1"/>
</dbReference>
<gene>
    <name evidence="3" type="ORF">SAMN05444359_10432</name>
</gene>
<keyword evidence="4" id="KW-1185">Reference proteome</keyword>
<proteinExistence type="predicted"/>
<name>A0A1H9C231_9BACT</name>
<dbReference type="PANTHER" id="PTHR42252:SF1">
    <property type="entry name" value="DUF434 DOMAIN-CONTAINING PROTEIN"/>
    <property type="match status" value="1"/>
</dbReference>
<evidence type="ECO:0000259" key="1">
    <source>
        <dbReference type="Pfam" id="PF04256"/>
    </source>
</evidence>
<reference evidence="4" key="1">
    <citation type="submission" date="2016-10" db="EMBL/GenBank/DDBJ databases">
        <authorList>
            <person name="Varghese N."/>
            <person name="Submissions S."/>
        </authorList>
    </citation>
    <scope>NUCLEOTIDE SEQUENCE [LARGE SCALE GENOMIC DNA]</scope>
    <source>
        <strain evidence="4">DSM 24740</strain>
    </source>
</reference>
<dbReference type="RefSeq" id="WP_090165844.1">
    <property type="nucleotide sequence ID" value="NZ_FOFB01000004.1"/>
</dbReference>
<dbReference type="Proteomes" id="UP000199021">
    <property type="component" value="Unassembled WGS sequence"/>
</dbReference>
<evidence type="ECO:0000313" key="3">
    <source>
        <dbReference type="EMBL" id="SEP95017.1"/>
    </source>
</evidence>
<dbReference type="PANTHER" id="PTHR42252">
    <property type="entry name" value="DUF5616 DOMAIN-CONTAINING PROTEIN"/>
    <property type="match status" value="1"/>
</dbReference>
<feature type="domain" description="DUF5616" evidence="2">
    <location>
        <begin position="83"/>
        <end position="220"/>
    </location>
</feature>
<dbReference type="OrthoDB" id="5372493at2"/>
<dbReference type="AlphaFoldDB" id="A0A1H9C231"/>
<evidence type="ECO:0000259" key="2">
    <source>
        <dbReference type="Pfam" id="PF18481"/>
    </source>
</evidence>
<dbReference type="Pfam" id="PF04256">
    <property type="entry name" value="DUF434"/>
    <property type="match status" value="1"/>
</dbReference>
<dbReference type="EMBL" id="FOFB01000004">
    <property type="protein sequence ID" value="SEP95017.1"/>
    <property type="molecule type" value="Genomic_DNA"/>
</dbReference>
<dbReference type="InterPro" id="IPR007368">
    <property type="entry name" value="DUF434"/>
</dbReference>
<protein>
    <recommendedName>
        <fullName evidence="5">DUF434 domain-containing protein</fullName>
    </recommendedName>
</protein>